<sequence>MAFLSKLSTKLNKNPQSANSQPQKQSQKESLLSIFYSFWVILPIMFFYALSCAVATFIENDYGTIAARAIVYNSWWFALLHIYLIVALIASFIHYRSLPRKKYASALLHLSFIIIIIGAGITRYFGKEGMFIISENQKADFYYSSENYINISAIDENWQKAQPQFVSADISVYGTFFAKPKINEVVEIFGKPLHIVSKDIALTPPNPQEENLKNREMLLTLEVSYNGDTQEITLLGGLGGSNEHRILRVEIGGMKFGFHWGAKKVALPFQIRLLEFEKKTYAGTENPSSYASQIEVLDENDKILFPFRIYMNHTLDFGGYRFYQSNYYFDDETNSYTSVLSVNNDPGKIPTYIGYALLILAGLLVLFDKNGRFRTLAKYLHNAESSTQYNEAESSAKSSNFLNPKESNTKDRANSVVDSNVDLKIDSKANSKAKSKIDSKTDSTSTKRGRPKKMQETTQPKKNTNKTTKKSTLKSLGIALASLALIATTQNTIADSSKAQNIQTHSSSKQATQSSTQNTSQAPQNPHPNMQDMSLPSADSLNLSPTLEKALNDARISPYLLKDEDIQERQNLLKANASEFQARFGKIQVQDFAGRIKPFDTIAMEFVHKIHKKDGFSGLSNVEVLLGIIAFPNDWMRVKFIATDTPRLREILGTPKDKKYVSWLDIYDSNLGESKLHNYLAETSRIPASEHSKFDKDVIAVSERFEIFTNTQNLLTLRIFPDRESKRWFSPSELMVLYMQKMLNEEQSKLFEVQASMINMLQFSVLEGTITNSWKNANIALKAIESYQESNGGSDYLSQSQVEWEVALNHYNIFEKLIFPYMILGFAGFIVVLVFIVRDRTLPKGLYYGIFGALGVFVLAHSFGLILRWYVAGHAPWSDAYESMLYIAWASGIAGVVFFRRYILALCASSFLSGISLFVAHAGFMNPQITNLVPVLKSYWLNIHVSVITAGYGFLGLCFMLGVFSLVLFLLRSKRRANIDKAIFSVGAINEMSMILGILFLTIGNFLGAVWANESWGRYWGWDPKETWALISIGIYAIVLHLRFMGFANMPFVFASASVLAFYSILMTYFGVNYFLSGKHSYASGDPIVIQWYVYAFVLGTIALIVFAFFKRKLKGVY</sequence>
<keyword evidence="3" id="KW-0201">Cytochrome c-type biogenesis</keyword>
<evidence type="ECO:0000256" key="5">
    <source>
        <dbReference type="ARBA" id="ARBA00023136"/>
    </source>
</evidence>
<keyword evidence="2 7" id="KW-0812">Transmembrane</keyword>
<feature type="region of interest" description="Disordered" evidence="6">
    <location>
        <begin position="1"/>
        <end position="24"/>
    </location>
</feature>
<feature type="transmembrane region" description="Helical" evidence="7">
    <location>
        <begin position="846"/>
        <end position="871"/>
    </location>
</feature>
<dbReference type="PANTHER" id="PTHR30071">
    <property type="entry name" value="HEME EXPORTER PROTEIN C"/>
    <property type="match status" value="1"/>
</dbReference>
<dbReference type="PATRIC" id="fig|1357400.3.peg.1573"/>
<evidence type="ECO:0000313" key="10">
    <source>
        <dbReference type="EMBL" id="ETD23359.1"/>
    </source>
</evidence>
<accession>V8C7K5</accession>
<dbReference type="Pfam" id="PF01578">
    <property type="entry name" value="Cytochrom_C_asm"/>
    <property type="match status" value="1"/>
</dbReference>
<evidence type="ECO:0000256" key="2">
    <source>
        <dbReference type="ARBA" id="ARBA00022692"/>
    </source>
</evidence>
<name>V8C7K5_9HELI</name>
<feature type="transmembrane region" description="Helical" evidence="7">
    <location>
        <begin position="34"/>
        <end position="58"/>
    </location>
</feature>
<dbReference type="InterPro" id="IPR007816">
    <property type="entry name" value="ResB-like_domain"/>
</dbReference>
<feature type="transmembrane region" description="Helical" evidence="7">
    <location>
        <begin position="1052"/>
        <end position="1072"/>
    </location>
</feature>
<keyword evidence="4 7" id="KW-1133">Transmembrane helix</keyword>
<dbReference type="STRING" id="1357400.HMPREF2086_01161"/>
<evidence type="ECO:0000259" key="8">
    <source>
        <dbReference type="Pfam" id="PF01578"/>
    </source>
</evidence>
<dbReference type="PANTHER" id="PTHR30071:SF1">
    <property type="entry name" value="CYTOCHROME B_B6 PROTEIN-RELATED"/>
    <property type="match status" value="1"/>
</dbReference>
<feature type="transmembrane region" description="Helical" evidence="7">
    <location>
        <begin position="1027"/>
        <end position="1045"/>
    </location>
</feature>
<evidence type="ECO:0000256" key="4">
    <source>
        <dbReference type="ARBA" id="ARBA00022989"/>
    </source>
</evidence>
<feature type="transmembrane region" description="Helical" evidence="7">
    <location>
        <begin position="983"/>
        <end position="1007"/>
    </location>
</feature>
<feature type="compositionally biased region" description="Low complexity" evidence="6">
    <location>
        <begin position="503"/>
        <end position="524"/>
    </location>
</feature>
<evidence type="ECO:0000256" key="3">
    <source>
        <dbReference type="ARBA" id="ARBA00022748"/>
    </source>
</evidence>
<dbReference type="Pfam" id="PF05140">
    <property type="entry name" value="ResB"/>
    <property type="match status" value="1"/>
</dbReference>
<comment type="subcellular location">
    <subcellularLocation>
        <location evidence="1">Membrane</location>
        <topology evidence="1">Multi-pass membrane protein</topology>
    </subcellularLocation>
</comment>
<feature type="transmembrane region" description="Helical" evidence="7">
    <location>
        <begin position="945"/>
        <end position="971"/>
    </location>
</feature>
<feature type="transmembrane region" description="Helical" evidence="7">
    <location>
        <begin position="818"/>
        <end position="837"/>
    </location>
</feature>
<feature type="domain" description="ResB-like" evidence="9">
    <location>
        <begin position="257"/>
        <end position="518"/>
    </location>
</feature>
<feature type="compositionally biased region" description="Basic and acidic residues" evidence="6">
    <location>
        <begin position="421"/>
        <end position="441"/>
    </location>
</feature>
<dbReference type="GO" id="GO:0017004">
    <property type="term" value="P:cytochrome complex assembly"/>
    <property type="evidence" value="ECO:0007669"/>
    <property type="project" value="UniProtKB-KW"/>
</dbReference>
<feature type="region of interest" description="Disordered" evidence="6">
    <location>
        <begin position="496"/>
        <end position="541"/>
    </location>
</feature>
<dbReference type="RefSeq" id="WP_023927884.1">
    <property type="nucleotide sequence ID" value="NZ_KI669454.1"/>
</dbReference>
<dbReference type="GO" id="GO:0020037">
    <property type="term" value="F:heme binding"/>
    <property type="evidence" value="ECO:0007669"/>
    <property type="project" value="InterPro"/>
</dbReference>
<dbReference type="OrthoDB" id="9814290at2"/>
<dbReference type="Proteomes" id="UP000018731">
    <property type="component" value="Unassembled WGS sequence"/>
</dbReference>
<reference evidence="10 11" key="1">
    <citation type="journal article" date="2014" name="Genome Announc.">
        <title>Draft genome sequences of six enterohepatic helicobacter species isolated from humans and one from rhesus macaques.</title>
        <authorList>
            <person name="Shen Z."/>
            <person name="Sheh A."/>
            <person name="Young S.K."/>
            <person name="Abouelliel A."/>
            <person name="Ward D.V."/>
            <person name="Earl A.M."/>
            <person name="Fox J.G."/>
        </authorList>
    </citation>
    <scope>NUCLEOTIDE SEQUENCE [LARGE SCALE GENOMIC DNA]</scope>
    <source>
        <strain evidence="10 11">MIT 99-5501</strain>
    </source>
</reference>
<feature type="transmembrane region" description="Helical" evidence="7">
    <location>
        <begin position="906"/>
        <end position="925"/>
    </location>
</feature>
<dbReference type="eggNOG" id="COG0755">
    <property type="taxonomic scope" value="Bacteria"/>
</dbReference>
<feature type="compositionally biased region" description="Polar residues" evidence="6">
    <location>
        <begin position="387"/>
        <end position="406"/>
    </location>
</feature>
<feature type="compositionally biased region" description="Polar residues" evidence="6">
    <location>
        <begin position="527"/>
        <end position="541"/>
    </location>
</feature>
<proteinExistence type="predicted"/>
<dbReference type="AlphaFoldDB" id="V8C7K5"/>
<feature type="transmembrane region" description="Helical" evidence="7">
    <location>
        <begin position="107"/>
        <end position="126"/>
    </location>
</feature>
<dbReference type="EMBL" id="AZJI01000005">
    <property type="protein sequence ID" value="ETD23359.1"/>
    <property type="molecule type" value="Genomic_DNA"/>
</dbReference>
<dbReference type="InterPro" id="IPR045062">
    <property type="entry name" value="Cyt_c_biogenesis_CcsA/CcmC"/>
</dbReference>
<gene>
    <name evidence="10" type="ORF">HMPREF2086_01161</name>
</gene>
<comment type="caution">
    <text evidence="10">The sequence shown here is derived from an EMBL/GenBank/DDBJ whole genome shotgun (WGS) entry which is preliminary data.</text>
</comment>
<protein>
    <submittedName>
        <fullName evidence="10">Cytochrome c-type biogenesis protein CcsB</fullName>
    </submittedName>
</protein>
<feature type="domain" description="Cytochrome c assembly protein" evidence="8">
    <location>
        <begin position="877"/>
        <end position="1078"/>
    </location>
</feature>
<keyword evidence="11" id="KW-1185">Reference proteome</keyword>
<evidence type="ECO:0000313" key="11">
    <source>
        <dbReference type="Proteomes" id="UP000018731"/>
    </source>
</evidence>
<evidence type="ECO:0000256" key="1">
    <source>
        <dbReference type="ARBA" id="ARBA00004141"/>
    </source>
</evidence>
<evidence type="ECO:0000256" key="6">
    <source>
        <dbReference type="SAM" id="MobiDB-lite"/>
    </source>
</evidence>
<dbReference type="InterPro" id="IPR002541">
    <property type="entry name" value="Cyt_c_assembly"/>
</dbReference>
<feature type="transmembrane region" description="Helical" evidence="7">
    <location>
        <begin position="883"/>
        <end position="899"/>
    </location>
</feature>
<dbReference type="HOGENOM" id="CLU_008710_0_0_7"/>
<feature type="transmembrane region" description="Helical" evidence="7">
    <location>
        <begin position="70"/>
        <end position="95"/>
    </location>
</feature>
<feature type="region of interest" description="Disordered" evidence="6">
    <location>
        <begin position="387"/>
        <end position="470"/>
    </location>
</feature>
<organism evidence="10 11">
    <name type="scientific">Helicobacter macacae MIT 99-5501</name>
    <dbReference type="NCBI Taxonomy" id="1357400"/>
    <lineage>
        <taxon>Bacteria</taxon>
        <taxon>Pseudomonadati</taxon>
        <taxon>Campylobacterota</taxon>
        <taxon>Epsilonproteobacteria</taxon>
        <taxon>Campylobacterales</taxon>
        <taxon>Helicobacteraceae</taxon>
        <taxon>Helicobacter</taxon>
    </lineage>
</organism>
<evidence type="ECO:0000256" key="7">
    <source>
        <dbReference type="SAM" id="Phobius"/>
    </source>
</evidence>
<feature type="transmembrane region" description="Helical" evidence="7">
    <location>
        <begin position="1092"/>
        <end position="1110"/>
    </location>
</feature>
<evidence type="ECO:0000259" key="9">
    <source>
        <dbReference type="Pfam" id="PF05140"/>
    </source>
</evidence>
<dbReference type="eggNOG" id="COG1333">
    <property type="taxonomic scope" value="Bacteria"/>
</dbReference>
<keyword evidence="5 7" id="KW-0472">Membrane</keyword>
<dbReference type="GO" id="GO:0005886">
    <property type="term" value="C:plasma membrane"/>
    <property type="evidence" value="ECO:0007669"/>
    <property type="project" value="TreeGrafter"/>
</dbReference>